<reference evidence="1 2" key="1">
    <citation type="submission" date="2023-01" db="EMBL/GenBank/DDBJ databases">
        <authorList>
            <person name="Kreplak J."/>
        </authorList>
    </citation>
    <scope>NUCLEOTIDE SEQUENCE [LARGE SCALE GENOMIC DNA]</scope>
</reference>
<keyword evidence="2" id="KW-1185">Reference proteome</keyword>
<protein>
    <submittedName>
        <fullName evidence="1">Uncharacterized protein</fullName>
    </submittedName>
</protein>
<evidence type="ECO:0000313" key="2">
    <source>
        <dbReference type="Proteomes" id="UP001157006"/>
    </source>
</evidence>
<organism evidence="1 2">
    <name type="scientific">Vicia faba</name>
    <name type="common">Broad bean</name>
    <name type="synonym">Faba vulgaris</name>
    <dbReference type="NCBI Taxonomy" id="3906"/>
    <lineage>
        <taxon>Eukaryota</taxon>
        <taxon>Viridiplantae</taxon>
        <taxon>Streptophyta</taxon>
        <taxon>Embryophyta</taxon>
        <taxon>Tracheophyta</taxon>
        <taxon>Spermatophyta</taxon>
        <taxon>Magnoliopsida</taxon>
        <taxon>eudicotyledons</taxon>
        <taxon>Gunneridae</taxon>
        <taxon>Pentapetalae</taxon>
        <taxon>rosids</taxon>
        <taxon>fabids</taxon>
        <taxon>Fabales</taxon>
        <taxon>Fabaceae</taxon>
        <taxon>Papilionoideae</taxon>
        <taxon>50 kb inversion clade</taxon>
        <taxon>NPAAA clade</taxon>
        <taxon>Hologalegina</taxon>
        <taxon>IRL clade</taxon>
        <taxon>Fabeae</taxon>
        <taxon>Vicia</taxon>
    </lineage>
</organism>
<dbReference type="AlphaFoldDB" id="A0AAV0ZGM2"/>
<dbReference type="Proteomes" id="UP001157006">
    <property type="component" value="Chromosome 2"/>
</dbReference>
<proteinExistence type="predicted"/>
<name>A0AAV0ZGM2_VICFA</name>
<dbReference type="EMBL" id="OX451737">
    <property type="protein sequence ID" value="CAI8597076.1"/>
    <property type="molecule type" value="Genomic_DNA"/>
</dbReference>
<gene>
    <name evidence="1" type="ORF">VFH_II064600</name>
</gene>
<sequence length="154" mass="17938">MKVVGKNNQVIHLFIAFIHQSSIQLQIFVFVQGHNRANLQAMLMLYKKTSYNSQRKLQEVTIFSKLHKSFQFTTRISSVISRRHWFSNPINEDLFISSCCCLHYRTADLQDSFSSLPFAFIEAMALCSRNLQNQSRKATLFKEKASITVKKHNF</sequence>
<evidence type="ECO:0000313" key="1">
    <source>
        <dbReference type="EMBL" id="CAI8597076.1"/>
    </source>
</evidence>
<accession>A0AAV0ZGM2</accession>